<evidence type="ECO:0000259" key="4">
    <source>
        <dbReference type="Pfam" id="PF17954"/>
    </source>
</evidence>
<dbReference type="EMBL" id="BNAO01000001">
    <property type="protein sequence ID" value="GHG61930.1"/>
    <property type="molecule type" value="Genomic_DNA"/>
</dbReference>
<evidence type="ECO:0000256" key="1">
    <source>
        <dbReference type="ARBA" id="ARBA00008416"/>
    </source>
</evidence>
<reference evidence="6" key="1">
    <citation type="journal article" date="2019" name="Int. J. Syst. Evol. Microbiol.">
        <title>The Global Catalogue of Microorganisms (GCM) 10K type strain sequencing project: providing services to taxonomists for standard genome sequencing and annotation.</title>
        <authorList>
            <consortium name="The Broad Institute Genomics Platform"/>
            <consortium name="The Broad Institute Genome Sequencing Center for Infectious Disease"/>
            <person name="Wu L."/>
            <person name="Ma J."/>
        </authorList>
    </citation>
    <scope>NUCLEOTIDE SEQUENCE [LARGE SCALE GENOMIC DNA]</scope>
    <source>
        <strain evidence="6">CGMCC 1.7003</strain>
    </source>
</reference>
<name>A0ABQ3KUU7_9ALTE</name>
<dbReference type="InterPro" id="IPR011051">
    <property type="entry name" value="RmlC_Cupin_sf"/>
</dbReference>
<comment type="caution">
    <text evidence="5">The sequence shown here is derived from an EMBL/GenBank/DDBJ whole genome shotgun (WGS) entry which is preliminary data.</text>
</comment>
<keyword evidence="6" id="KW-1185">Reference proteome</keyword>
<evidence type="ECO:0000256" key="2">
    <source>
        <dbReference type="RuleBase" id="RU003457"/>
    </source>
</evidence>
<evidence type="ECO:0000259" key="3">
    <source>
        <dbReference type="Pfam" id="PF02678"/>
    </source>
</evidence>
<dbReference type="InterPro" id="IPR012093">
    <property type="entry name" value="Pirin"/>
</dbReference>
<dbReference type="Proteomes" id="UP000659697">
    <property type="component" value="Unassembled WGS sequence"/>
</dbReference>
<dbReference type="PANTHER" id="PTHR43212:SF3">
    <property type="entry name" value="QUERCETIN 2,3-DIOXYGENASE"/>
    <property type="match status" value="1"/>
</dbReference>
<proteinExistence type="inferred from homology"/>
<dbReference type="InterPro" id="IPR041602">
    <property type="entry name" value="Quercetinase_C"/>
</dbReference>
<feature type="domain" description="Quercetin 2,3-dioxygenase C-terminal cupin" evidence="4">
    <location>
        <begin position="144"/>
        <end position="229"/>
    </location>
</feature>
<comment type="similarity">
    <text evidence="1 2">Belongs to the pirin family.</text>
</comment>
<feature type="domain" description="Pirin N-terminal" evidence="3">
    <location>
        <begin position="12"/>
        <end position="119"/>
    </location>
</feature>
<organism evidence="5 6">
    <name type="scientific">Alishewanella longhuensis</name>
    <dbReference type="NCBI Taxonomy" id="1091037"/>
    <lineage>
        <taxon>Bacteria</taxon>
        <taxon>Pseudomonadati</taxon>
        <taxon>Pseudomonadota</taxon>
        <taxon>Gammaproteobacteria</taxon>
        <taxon>Alteromonadales</taxon>
        <taxon>Alteromonadaceae</taxon>
        <taxon>Alishewanella</taxon>
    </lineage>
</organism>
<dbReference type="CDD" id="cd02910">
    <property type="entry name" value="cupin_Yhhw_N"/>
    <property type="match status" value="1"/>
</dbReference>
<dbReference type="InterPro" id="IPR003829">
    <property type="entry name" value="Pirin_N_dom"/>
</dbReference>
<evidence type="ECO:0000313" key="6">
    <source>
        <dbReference type="Proteomes" id="UP000659697"/>
    </source>
</evidence>
<sequence length="231" mass="25442">MFEIIRANERGRAHFGWLKSQHTFSFGDYYNPKQMGFSALRVINDDQVAPGAGFSTHGHRNMEIISYVLEGEIAHKDSAGNEEILPAGEFQLMSAGKGIYHSEYNASKTAALKFLQIWIEPNVQNGEPGYQQKDFGNAPGLTWVITPDGRDGTLQIKQEAALAQLLLSEHDKLELPVTAGKAYYLHLISGELMLDEQQLYPGDGVKLAAIASLKAHATKGAVKALWFELPA</sequence>
<dbReference type="PANTHER" id="PTHR43212">
    <property type="entry name" value="QUERCETIN 2,3-DIOXYGENASE"/>
    <property type="match status" value="1"/>
</dbReference>
<evidence type="ECO:0008006" key="7">
    <source>
        <dbReference type="Google" id="ProtNLM"/>
    </source>
</evidence>
<dbReference type="Gene3D" id="2.60.120.10">
    <property type="entry name" value="Jelly Rolls"/>
    <property type="match status" value="2"/>
</dbReference>
<dbReference type="Pfam" id="PF02678">
    <property type="entry name" value="Pirin"/>
    <property type="match status" value="1"/>
</dbReference>
<protein>
    <recommendedName>
        <fullName evidence="7">Pirin family protein</fullName>
    </recommendedName>
</protein>
<evidence type="ECO:0000313" key="5">
    <source>
        <dbReference type="EMBL" id="GHG61930.1"/>
    </source>
</evidence>
<gene>
    <name evidence="5" type="ORF">GCM10010919_06840</name>
</gene>
<dbReference type="Pfam" id="PF17954">
    <property type="entry name" value="Pirin_C_2"/>
    <property type="match status" value="1"/>
</dbReference>
<accession>A0ABQ3KUU7</accession>
<dbReference type="RefSeq" id="WP_189430180.1">
    <property type="nucleotide sequence ID" value="NZ_BNAO01000001.1"/>
</dbReference>
<dbReference type="InterPro" id="IPR014710">
    <property type="entry name" value="RmlC-like_jellyroll"/>
</dbReference>
<dbReference type="PIRSF" id="PIRSF006232">
    <property type="entry name" value="Pirin"/>
    <property type="match status" value="1"/>
</dbReference>
<dbReference type="SUPFAM" id="SSF51182">
    <property type="entry name" value="RmlC-like cupins"/>
    <property type="match status" value="1"/>
</dbReference>